<keyword evidence="11" id="KW-0723">Serine/threonine-protein kinase</keyword>
<dbReference type="PROSITE" id="PS50011">
    <property type="entry name" value="PROTEIN_KINASE_DOM"/>
    <property type="match status" value="1"/>
</dbReference>
<feature type="region of interest" description="Disordered" evidence="8">
    <location>
        <begin position="283"/>
        <end position="335"/>
    </location>
</feature>
<dbReference type="GO" id="GO:0004674">
    <property type="term" value="F:protein serine/threonine kinase activity"/>
    <property type="evidence" value="ECO:0007669"/>
    <property type="project" value="UniProtKB-KW"/>
</dbReference>
<evidence type="ECO:0000256" key="9">
    <source>
        <dbReference type="SAM" id="Phobius"/>
    </source>
</evidence>
<dbReference type="Gene3D" id="3.30.200.20">
    <property type="entry name" value="Phosphorylase Kinase, domain 1"/>
    <property type="match status" value="1"/>
</dbReference>
<dbReference type="PROSITE" id="PS00107">
    <property type="entry name" value="PROTEIN_KINASE_ATP"/>
    <property type="match status" value="1"/>
</dbReference>
<feature type="domain" description="Protein kinase" evidence="10">
    <location>
        <begin position="16"/>
        <end position="269"/>
    </location>
</feature>
<comment type="similarity">
    <text evidence="1">Belongs to the protein kinase superfamily. NEK Ser/Thr protein kinase family. NIMA subfamily.</text>
</comment>
<keyword evidence="3" id="KW-0808">Transferase</keyword>
<evidence type="ECO:0000256" key="6">
    <source>
        <dbReference type="ARBA" id="ARBA00022840"/>
    </source>
</evidence>
<keyword evidence="9" id="KW-0472">Membrane</keyword>
<dbReference type="GO" id="GO:0005524">
    <property type="term" value="F:ATP binding"/>
    <property type="evidence" value="ECO:0007669"/>
    <property type="project" value="UniProtKB-UniRule"/>
</dbReference>
<proteinExistence type="inferred from homology"/>
<feature type="compositionally biased region" description="Low complexity" evidence="8">
    <location>
        <begin position="476"/>
        <end position="487"/>
    </location>
</feature>
<dbReference type="SMART" id="SM00220">
    <property type="entry name" value="S_TKc"/>
    <property type="match status" value="1"/>
</dbReference>
<name>F8AYI3_9ACTN</name>
<feature type="compositionally biased region" description="Pro residues" evidence="8">
    <location>
        <begin position="464"/>
        <end position="473"/>
    </location>
</feature>
<keyword evidence="9" id="KW-1133">Transmembrane helix</keyword>
<evidence type="ECO:0000256" key="2">
    <source>
        <dbReference type="ARBA" id="ARBA00012513"/>
    </source>
</evidence>
<keyword evidence="5 11" id="KW-0418">Kinase</keyword>
<feature type="binding site" evidence="7">
    <location>
        <position position="44"/>
    </location>
    <ligand>
        <name>ATP</name>
        <dbReference type="ChEBI" id="CHEBI:30616"/>
    </ligand>
</feature>
<dbReference type="InterPro" id="IPR000719">
    <property type="entry name" value="Prot_kinase_dom"/>
</dbReference>
<feature type="compositionally biased region" description="Low complexity" evidence="8">
    <location>
        <begin position="388"/>
        <end position="408"/>
    </location>
</feature>
<dbReference type="SUPFAM" id="SSF56112">
    <property type="entry name" value="Protein kinase-like (PK-like)"/>
    <property type="match status" value="1"/>
</dbReference>
<feature type="compositionally biased region" description="Basic residues" evidence="8">
    <location>
        <begin position="512"/>
        <end position="540"/>
    </location>
</feature>
<protein>
    <recommendedName>
        <fullName evidence="2">non-specific serine/threonine protein kinase</fullName>
        <ecNumber evidence="2">2.7.11.1</ecNumber>
    </recommendedName>
</protein>
<sequence>MLAPLTDADPRKVGRYWLQGRLGAGGMGAVYLGFDEDGHPMAVKVIRPELIGDADFRERFRREVAAARRVRGRFVAEVRDADVDAEHPWMATEYVDGVSLSAAVSERGRLSGSMLVDLAASLADALAAIHAAGLVHRDLKPSNILLAWDGPKVIDFGVAHAIDTTEHTQTGHIIGTVAWMAPEQLRGERAGPAADIFSWAMCVAFATTGRHLFAADTPTASALRMLREEPDLRGIPEGLTVLLRRALDRNPARRPTAVELVTGIVRNYPDSADLADEVTRRVMVAPQPPPPPSAAAAPAADRVRPPRVAKRPGGPAGRAGGAPPGRPGSGRYGGGRPGAGYTTALRRWQLALITVVAGIALGVTTGLVMAVAMRVTPSGSTNPPGAMATPSGAPAPGDGATPPAAGRPWTSAPPTATGLALTRPPDTVAWTSAEQSAGAPPPSPQPGQPDQPVPDAGNGTQPSPRAPATPQPAPSEATQPPATTVPTKPAPTKPAATSPAPAPAEQPNRPPAPRRSHRLRRPGRPPRRRPARRPSRPRPR</sequence>
<dbReference type="InterPro" id="IPR017441">
    <property type="entry name" value="Protein_kinase_ATP_BS"/>
</dbReference>
<dbReference type="STRING" id="656024.FsymDg_4292"/>
<dbReference type="CDD" id="cd14014">
    <property type="entry name" value="STKc_PknB_like"/>
    <property type="match status" value="1"/>
</dbReference>
<dbReference type="PANTHER" id="PTHR43671">
    <property type="entry name" value="SERINE/THREONINE-PROTEIN KINASE NEK"/>
    <property type="match status" value="1"/>
</dbReference>
<evidence type="ECO:0000256" key="1">
    <source>
        <dbReference type="ARBA" id="ARBA00010886"/>
    </source>
</evidence>
<evidence type="ECO:0000256" key="4">
    <source>
        <dbReference type="ARBA" id="ARBA00022741"/>
    </source>
</evidence>
<keyword evidence="6 7" id="KW-0067">ATP-binding</keyword>
<evidence type="ECO:0000313" key="12">
    <source>
        <dbReference type="Proteomes" id="UP000001549"/>
    </source>
</evidence>
<dbReference type="AlphaFoldDB" id="F8AYI3"/>
<dbReference type="PROSITE" id="PS00108">
    <property type="entry name" value="PROTEIN_KINASE_ST"/>
    <property type="match status" value="1"/>
</dbReference>
<feature type="compositionally biased region" description="Pro residues" evidence="8">
    <location>
        <begin position="500"/>
        <end position="511"/>
    </location>
</feature>
<dbReference type="Gene3D" id="1.10.510.10">
    <property type="entry name" value="Transferase(Phosphotransferase) domain 1"/>
    <property type="match status" value="1"/>
</dbReference>
<feature type="transmembrane region" description="Helical" evidence="9">
    <location>
        <begin position="350"/>
        <end position="373"/>
    </location>
</feature>
<dbReference type="InterPro" id="IPR008271">
    <property type="entry name" value="Ser/Thr_kinase_AS"/>
</dbReference>
<dbReference type="InterPro" id="IPR050660">
    <property type="entry name" value="NEK_Ser/Thr_kinase"/>
</dbReference>
<evidence type="ECO:0000259" key="10">
    <source>
        <dbReference type="PROSITE" id="PS50011"/>
    </source>
</evidence>
<feature type="compositionally biased region" description="Gly residues" evidence="8">
    <location>
        <begin position="314"/>
        <end position="335"/>
    </location>
</feature>
<evidence type="ECO:0000256" key="5">
    <source>
        <dbReference type="ARBA" id="ARBA00022777"/>
    </source>
</evidence>
<dbReference type="EC" id="2.7.11.1" evidence="2"/>
<reference evidence="11 12" key="1">
    <citation type="submission" date="2011-05" db="EMBL/GenBank/DDBJ databases">
        <title>Complete sequence of chromosome of Frankia symbiont of Datisca glomerata.</title>
        <authorList>
            <consortium name="US DOE Joint Genome Institute"/>
            <person name="Lucas S."/>
            <person name="Han J."/>
            <person name="Lapidus A."/>
            <person name="Cheng J.-F."/>
            <person name="Goodwin L."/>
            <person name="Pitluck S."/>
            <person name="Peters L."/>
            <person name="Mikhailova N."/>
            <person name="Chertkov O."/>
            <person name="Teshima H."/>
            <person name="Han C."/>
            <person name="Tapia R."/>
            <person name="Land M."/>
            <person name="Hauser L."/>
            <person name="Kyrpides N."/>
            <person name="Ivanova N."/>
            <person name="Pagani I."/>
            <person name="Berry A."/>
            <person name="Pawlowski K."/>
            <person name="Persson T."/>
            <person name="Vanden Heuvel B."/>
            <person name="Benson D."/>
            <person name="Woyke T."/>
        </authorList>
    </citation>
    <scope>NUCLEOTIDE SEQUENCE [LARGE SCALE GENOMIC DNA]</scope>
    <source>
        <strain evidence="12">4085684</strain>
    </source>
</reference>
<dbReference type="Pfam" id="PF00069">
    <property type="entry name" value="Pkinase"/>
    <property type="match status" value="1"/>
</dbReference>
<evidence type="ECO:0000256" key="7">
    <source>
        <dbReference type="PROSITE-ProRule" id="PRU10141"/>
    </source>
</evidence>
<feature type="region of interest" description="Disordered" evidence="8">
    <location>
        <begin position="379"/>
        <end position="540"/>
    </location>
</feature>
<dbReference type="PANTHER" id="PTHR43671:SF13">
    <property type="entry name" value="SERINE_THREONINE-PROTEIN KINASE NEK2"/>
    <property type="match status" value="1"/>
</dbReference>
<evidence type="ECO:0000256" key="8">
    <source>
        <dbReference type="SAM" id="MobiDB-lite"/>
    </source>
</evidence>
<dbReference type="eggNOG" id="COG0515">
    <property type="taxonomic scope" value="Bacteria"/>
</dbReference>
<dbReference type="EMBL" id="CP002801">
    <property type="protein sequence ID" value="AEH11551.1"/>
    <property type="molecule type" value="Genomic_DNA"/>
</dbReference>
<organism evidence="11 12">
    <name type="scientific">Candidatus Protofrankia datiscae</name>
    <dbReference type="NCBI Taxonomy" id="2716812"/>
    <lineage>
        <taxon>Bacteria</taxon>
        <taxon>Bacillati</taxon>
        <taxon>Actinomycetota</taxon>
        <taxon>Actinomycetes</taxon>
        <taxon>Frankiales</taxon>
        <taxon>Frankiaceae</taxon>
        <taxon>Protofrankia</taxon>
    </lineage>
</organism>
<dbReference type="Proteomes" id="UP000001549">
    <property type="component" value="Chromosome"/>
</dbReference>
<dbReference type="InterPro" id="IPR011009">
    <property type="entry name" value="Kinase-like_dom_sf"/>
</dbReference>
<evidence type="ECO:0000313" key="11">
    <source>
        <dbReference type="EMBL" id="AEH11551.1"/>
    </source>
</evidence>
<keyword evidence="12" id="KW-1185">Reference proteome</keyword>
<evidence type="ECO:0000256" key="3">
    <source>
        <dbReference type="ARBA" id="ARBA00022679"/>
    </source>
</evidence>
<feature type="compositionally biased region" description="Pro residues" evidence="8">
    <location>
        <begin position="439"/>
        <end position="452"/>
    </location>
</feature>
<accession>F8AYI3</accession>
<keyword evidence="4 7" id="KW-0547">Nucleotide-binding</keyword>
<dbReference type="HOGENOM" id="CLU_000288_135_1_11"/>
<keyword evidence="9" id="KW-0812">Transmembrane</keyword>
<gene>
    <name evidence="11" type="ordered locus">FsymDg_4292</name>
</gene>
<dbReference type="KEGG" id="fsy:FsymDg_4292"/>
<dbReference type="RefSeq" id="WP_013875414.1">
    <property type="nucleotide sequence ID" value="NC_015656.1"/>
</dbReference>